<evidence type="ECO:0000313" key="2">
    <source>
        <dbReference type="Proteomes" id="UP000001304"/>
    </source>
</evidence>
<dbReference type="EMBL" id="CP002098">
    <property type="protein sequence ID" value="ADM28249.1"/>
    <property type="molecule type" value="Genomic_DNA"/>
</dbReference>
<dbReference type="AlphaFoldDB" id="E0SQJ3"/>
<evidence type="ECO:0000313" key="1">
    <source>
        <dbReference type="EMBL" id="ADM28249.1"/>
    </source>
</evidence>
<gene>
    <name evidence="1" type="ordered locus">Igag_1447</name>
</gene>
<dbReference type="Proteomes" id="UP000001304">
    <property type="component" value="Chromosome"/>
</dbReference>
<dbReference type="HOGENOM" id="CLU_1412352_0_0_2"/>
<protein>
    <recommendedName>
        <fullName evidence="3">Thioredoxin</fullName>
    </recommendedName>
</protein>
<organism evidence="1 2">
    <name type="scientific">Ignisphaera aggregans (strain DSM 17230 / JCM 13409 / AQ1.S1)</name>
    <dbReference type="NCBI Taxonomy" id="583356"/>
    <lineage>
        <taxon>Archaea</taxon>
        <taxon>Thermoproteota</taxon>
        <taxon>Thermoprotei</taxon>
        <taxon>Desulfurococcales</taxon>
        <taxon>Desulfurococcaceae</taxon>
        <taxon>Ignisphaera</taxon>
    </lineage>
</organism>
<evidence type="ECO:0008006" key="3">
    <source>
        <dbReference type="Google" id="ProtNLM"/>
    </source>
</evidence>
<dbReference type="BioCyc" id="IAGG583356:GHAH-1436-MONOMER"/>
<accession>E0SQJ3</accession>
<dbReference type="SUPFAM" id="SSF52833">
    <property type="entry name" value="Thioredoxin-like"/>
    <property type="match status" value="1"/>
</dbReference>
<dbReference type="STRING" id="583356.Igag_1447"/>
<reference evidence="1 2" key="1">
    <citation type="journal article" date="2010" name="Stand. Genomic Sci.">
        <title>Complete genome sequence of Ignisphaera aggregans type strain (AQ1.S1).</title>
        <authorList>
            <person name="Goker M."/>
            <person name="Held B."/>
            <person name="Lapidus A."/>
            <person name="Nolan M."/>
            <person name="Spring S."/>
            <person name="Yasawong M."/>
            <person name="Lucas S."/>
            <person name="Glavina Del Rio T."/>
            <person name="Tice H."/>
            <person name="Cheng J.F."/>
            <person name="Goodwin L."/>
            <person name="Tapia R."/>
            <person name="Pitluck S."/>
            <person name="Liolios K."/>
            <person name="Ivanova N."/>
            <person name="Mavromatis K."/>
            <person name="Mikhailova N."/>
            <person name="Pati A."/>
            <person name="Chen A."/>
            <person name="Palaniappan K."/>
            <person name="Brambilla E."/>
            <person name="Land M."/>
            <person name="Hauser L."/>
            <person name="Chang Y.J."/>
            <person name="Jeffries C.D."/>
            <person name="Brettin T."/>
            <person name="Detter J.C."/>
            <person name="Han C."/>
            <person name="Rohde M."/>
            <person name="Sikorski J."/>
            <person name="Woyke T."/>
            <person name="Bristow J."/>
            <person name="Eisen J.A."/>
            <person name="Markowitz V."/>
            <person name="Hugenholtz P."/>
            <person name="Kyrpides N.C."/>
            <person name="Klenk H.P."/>
        </authorList>
    </citation>
    <scope>NUCLEOTIDE SEQUENCE [LARGE SCALE GENOMIC DNA]</scope>
    <source>
        <strain evidence="2">DSM 17230 / JCM 13409 / AQ1.S1</strain>
    </source>
</reference>
<proteinExistence type="predicted"/>
<dbReference type="InterPro" id="IPR036249">
    <property type="entry name" value="Thioredoxin-like_sf"/>
</dbReference>
<keyword evidence="2" id="KW-1185">Reference proteome</keyword>
<name>E0SQJ3_IGNAA</name>
<dbReference type="KEGG" id="iag:Igag_1447"/>
<sequence length="192" mass="22466">MSIIPEDDGIYEYISSVWQRAELRGPYVPSVDGIYLLYFRNRRCGGCKSFDKVFLRFIEDTNSRRCNVALVQCNSFFFDCESQDAADTFLFYLVFATPQVVLVVIEDGLPVYIEREIGFIDEDRLKDFVFNVDKRRREYEASLSEEEGGEGIYIDLSSKDWKSIVDKIRDELFRGRNIREVCDEHGCRIIIE</sequence>